<dbReference type="GO" id="GO:0003697">
    <property type="term" value="F:single-stranded DNA binding"/>
    <property type="evidence" value="ECO:0007669"/>
    <property type="project" value="TreeGrafter"/>
</dbReference>
<dbReference type="Gene3D" id="1.10.10.1460">
    <property type="match status" value="1"/>
</dbReference>
<dbReference type="GO" id="GO:0003688">
    <property type="term" value="F:DNA replication origin binding"/>
    <property type="evidence" value="ECO:0007669"/>
    <property type="project" value="TreeGrafter"/>
</dbReference>
<gene>
    <name evidence="11" type="ORF">C8A05DRAFT_31548</name>
</gene>
<feature type="region of interest" description="Disordered" evidence="10">
    <location>
        <begin position="569"/>
        <end position="590"/>
    </location>
</feature>
<evidence type="ECO:0000256" key="6">
    <source>
        <dbReference type="ARBA" id="ARBA00023306"/>
    </source>
</evidence>
<proteinExistence type="inferred from homology"/>
<protein>
    <recommendedName>
        <fullName evidence="3 8">DNA replication regulator SLD2</fullName>
    </recommendedName>
</protein>
<evidence type="ECO:0000313" key="11">
    <source>
        <dbReference type="EMBL" id="KAK3904671.1"/>
    </source>
</evidence>
<feature type="region of interest" description="Disordered" evidence="10">
    <location>
        <begin position="246"/>
        <end position="336"/>
    </location>
</feature>
<organism evidence="11 12">
    <name type="scientific">Staphylotrichum tortipilum</name>
    <dbReference type="NCBI Taxonomy" id="2831512"/>
    <lineage>
        <taxon>Eukaryota</taxon>
        <taxon>Fungi</taxon>
        <taxon>Dikarya</taxon>
        <taxon>Ascomycota</taxon>
        <taxon>Pezizomycotina</taxon>
        <taxon>Sordariomycetes</taxon>
        <taxon>Sordariomycetidae</taxon>
        <taxon>Sordariales</taxon>
        <taxon>Chaetomiaceae</taxon>
        <taxon>Staphylotrichum</taxon>
    </lineage>
</organism>
<dbReference type="GO" id="GO:0006270">
    <property type="term" value="P:DNA replication initiation"/>
    <property type="evidence" value="ECO:0007669"/>
    <property type="project" value="UniProtKB-UniRule"/>
</dbReference>
<keyword evidence="4 8" id="KW-0235">DNA replication</keyword>
<dbReference type="Pfam" id="PF11719">
    <property type="entry name" value="Drc1-Sld2"/>
    <property type="match status" value="1"/>
</dbReference>
<evidence type="ECO:0000256" key="3">
    <source>
        <dbReference type="ARBA" id="ARBA00018363"/>
    </source>
</evidence>
<evidence type="ECO:0000256" key="5">
    <source>
        <dbReference type="ARBA" id="ARBA00023242"/>
    </source>
</evidence>
<feature type="compositionally biased region" description="Polar residues" evidence="10">
    <location>
        <begin position="75"/>
        <end position="85"/>
    </location>
</feature>
<evidence type="ECO:0000313" key="12">
    <source>
        <dbReference type="Proteomes" id="UP001303889"/>
    </source>
</evidence>
<feature type="compositionally biased region" description="Acidic residues" evidence="10">
    <location>
        <begin position="487"/>
        <end position="500"/>
    </location>
</feature>
<evidence type="ECO:0000256" key="7">
    <source>
        <dbReference type="ARBA" id="ARBA00025253"/>
    </source>
</evidence>
<reference evidence="11" key="2">
    <citation type="submission" date="2023-05" db="EMBL/GenBank/DDBJ databases">
        <authorList>
            <consortium name="Lawrence Berkeley National Laboratory"/>
            <person name="Steindorff A."/>
            <person name="Hensen N."/>
            <person name="Bonometti L."/>
            <person name="Westerberg I."/>
            <person name="Brannstrom I.O."/>
            <person name="Guillou S."/>
            <person name="Cros-Aarteil S."/>
            <person name="Calhoun S."/>
            <person name="Haridas S."/>
            <person name="Kuo A."/>
            <person name="Mondo S."/>
            <person name="Pangilinan J."/>
            <person name="Riley R."/>
            <person name="Labutti K."/>
            <person name="Andreopoulos B."/>
            <person name="Lipzen A."/>
            <person name="Chen C."/>
            <person name="Yanf M."/>
            <person name="Daum C."/>
            <person name="Ng V."/>
            <person name="Clum A."/>
            <person name="Ohm R."/>
            <person name="Martin F."/>
            <person name="Silar P."/>
            <person name="Natvig D."/>
            <person name="Lalanne C."/>
            <person name="Gautier V."/>
            <person name="Ament-Velasquez S.L."/>
            <person name="Kruys A."/>
            <person name="Hutchinson M.I."/>
            <person name="Powell A.J."/>
            <person name="Barry K."/>
            <person name="Miller A.N."/>
            <person name="Grigoriev I.V."/>
            <person name="Debuchy R."/>
            <person name="Gladieux P."/>
            <person name="Thoren M.H."/>
            <person name="Johannesson H."/>
        </authorList>
    </citation>
    <scope>NUCLEOTIDE SEQUENCE</scope>
    <source>
        <strain evidence="11">CBS 103.79</strain>
    </source>
</reference>
<dbReference type="GO" id="GO:0031261">
    <property type="term" value="C:DNA replication preinitiation complex"/>
    <property type="evidence" value="ECO:0007669"/>
    <property type="project" value="TreeGrafter"/>
</dbReference>
<dbReference type="GO" id="GO:1902977">
    <property type="term" value="P:mitotic DNA replication preinitiation complex assembly"/>
    <property type="evidence" value="ECO:0007669"/>
    <property type="project" value="TreeGrafter"/>
</dbReference>
<evidence type="ECO:0000256" key="4">
    <source>
        <dbReference type="ARBA" id="ARBA00022705"/>
    </source>
</evidence>
<dbReference type="EMBL" id="MU855388">
    <property type="protein sequence ID" value="KAK3904671.1"/>
    <property type="molecule type" value="Genomic_DNA"/>
</dbReference>
<sequence length="590" mass="62965">MEDQDQAVAALESESLQLRADLKTWEGEWAAAHGGKKPGRRDIKQNPDIGKLPPGLAHLQPEPVAVADVDPEASHGSQQLENQNHQGRKRTQSDAALPPQTPSKRARPAQTPRKQQPLAPLAAMSPEARTPSAAIPSHLGTPAAAVPTSISPTPQKDGRVLGLFDLLSRTPSRAATVTSMTLHSFSAVTPSKHRTSGTGDASIITSQVATTTTTTTTTTITTPSTARFATTPQSKRTTRQILFHASSSSSKTKAVPNADTTPFMTPSTSRMVKLPDTTPTTSTPSFLRRRTTAATASTALTTTLSRVDEQDEDSHQPGAESGVEDDGDGYDGQAWKKVGPLRLPRKMDVIGRGLSSVVAGLRKMEEEAFADEEEAMREMEMGENTATAKRVEVTVARTSGEVEVGDSQAPAALLRHPPKGGPVEDAEPPAALLSGFDNDAAYDSPDESQKPGQPPLRVFKKRGQKRTTRRANMRPTRTRRPTQTDPGTDEESAPDDDDLVPETQLHPADLDAEDPALSDASFDSDSDSGGTKKKKAPAPATANKDAGEGVVKRAVRKVKATAHANFKRLKLRSGGAKGGPGYGSRFRRRR</sequence>
<feature type="region of interest" description="Disordered" evidence="10">
    <location>
        <begin position="30"/>
        <end position="153"/>
    </location>
</feature>
<dbReference type="PANTHER" id="PTHR28124:SF1">
    <property type="entry name" value="DNA REPLICATION REGULATOR SLD2"/>
    <property type="match status" value="1"/>
</dbReference>
<name>A0AAN6RWG6_9PEZI</name>
<dbReference type="PANTHER" id="PTHR28124">
    <property type="entry name" value="DNA REPLICATION REGULATOR SLD2"/>
    <property type="match status" value="1"/>
</dbReference>
<keyword evidence="12" id="KW-1185">Reference proteome</keyword>
<comment type="caution">
    <text evidence="11">The sequence shown here is derived from an EMBL/GenBank/DDBJ whole genome shotgun (WGS) entry which is preliminary data.</text>
</comment>
<keyword evidence="6 8" id="KW-0131">Cell cycle</keyword>
<comment type="subcellular location">
    <subcellularLocation>
        <location evidence="1 8">Nucleus</location>
    </subcellularLocation>
</comment>
<feature type="compositionally biased region" description="Low complexity" evidence="10">
    <location>
        <begin position="274"/>
        <end position="305"/>
    </location>
</feature>
<keyword evidence="5 8" id="KW-0539">Nucleus</keyword>
<feature type="region of interest" description="Disordered" evidence="10">
    <location>
        <begin position="399"/>
        <end position="549"/>
    </location>
</feature>
<comment type="similarity">
    <text evidence="2 8">Belongs to the SLD2 family.</text>
</comment>
<evidence type="ECO:0000256" key="9">
    <source>
        <dbReference type="SAM" id="Coils"/>
    </source>
</evidence>
<evidence type="ECO:0000256" key="2">
    <source>
        <dbReference type="ARBA" id="ARBA00007276"/>
    </source>
</evidence>
<comment type="function">
    <text evidence="7 8">Has a role in the initiation of DNA replication. Required at S-phase checkpoint.</text>
</comment>
<feature type="compositionally biased region" description="Acidic residues" evidence="10">
    <location>
        <begin position="510"/>
        <end position="526"/>
    </location>
</feature>
<evidence type="ECO:0000256" key="1">
    <source>
        <dbReference type="ARBA" id="ARBA00004123"/>
    </source>
</evidence>
<dbReference type="InterPro" id="IPR021110">
    <property type="entry name" value="DNA_rep_checkpnt_protein"/>
</dbReference>
<dbReference type="Proteomes" id="UP001303889">
    <property type="component" value="Unassembled WGS sequence"/>
</dbReference>
<keyword evidence="9" id="KW-0175">Coiled coil</keyword>
<dbReference type="InterPro" id="IPR040203">
    <property type="entry name" value="Sld2"/>
</dbReference>
<dbReference type="GO" id="GO:0000727">
    <property type="term" value="P:double-strand break repair via break-induced replication"/>
    <property type="evidence" value="ECO:0007669"/>
    <property type="project" value="TreeGrafter"/>
</dbReference>
<reference evidence="11" key="1">
    <citation type="journal article" date="2023" name="Mol. Phylogenet. Evol.">
        <title>Genome-scale phylogeny and comparative genomics of the fungal order Sordariales.</title>
        <authorList>
            <person name="Hensen N."/>
            <person name="Bonometti L."/>
            <person name="Westerberg I."/>
            <person name="Brannstrom I.O."/>
            <person name="Guillou S."/>
            <person name="Cros-Aarteil S."/>
            <person name="Calhoun S."/>
            <person name="Haridas S."/>
            <person name="Kuo A."/>
            <person name="Mondo S."/>
            <person name="Pangilinan J."/>
            <person name="Riley R."/>
            <person name="LaButti K."/>
            <person name="Andreopoulos B."/>
            <person name="Lipzen A."/>
            <person name="Chen C."/>
            <person name="Yan M."/>
            <person name="Daum C."/>
            <person name="Ng V."/>
            <person name="Clum A."/>
            <person name="Steindorff A."/>
            <person name="Ohm R.A."/>
            <person name="Martin F."/>
            <person name="Silar P."/>
            <person name="Natvig D.O."/>
            <person name="Lalanne C."/>
            <person name="Gautier V."/>
            <person name="Ament-Velasquez S.L."/>
            <person name="Kruys A."/>
            <person name="Hutchinson M.I."/>
            <person name="Powell A.J."/>
            <person name="Barry K."/>
            <person name="Miller A.N."/>
            <person name="Grigoriev I.V."/>
            <person name="Debuchy R."/>
            <person name="Gladieux P."/>
            <person name="Hiltunen Thoren M."/>
            <person name="Johannesson H."/>
        </authorList>
    </citation>
    <scope>NUCLEOTIDE SEQUENCE</scope>
    <source>
        <strain evidence="11">CBS 103.79</strain>
    </source>
</reference>
<dbReference type="AlphaFoldDB" id="A0AAN6RWG6"/>
<feature type="compositionally biased region" description="Basic residues" evidence="10">
    <location>
        <begin position="458"/>
        <end position="480"/>
    </location>
</feature>
<evidence type="ECO:0000256" key="10">
    <source>
        <dbReference type="SAM" id="MobiDB-lite"/>
    </source>
</evidence>
<accession>A0AAN6RWG6</accession>
<feature type="compositionally biased region" description="Polar residues" evidence="10">
    <location>
        <begin position="246"/>
        <end position="270"/>
    </location>
</feature>
<feature type="coiled-coil region" evidence="9">
    <location>
        <begin position="1"/>
        <end position="28"/>
    </location>
</feature>
<evidence type="ECO:0000256" key="8">
    <source>
        <dbReference type="RuleBase" id="RU367067"/>
    </source>
</evidence>